<name>A0AA85IZ78_TRIRE</name>
<dbReference type="GO" id="GO:0030332">
    <property type="term" value="F:cyclin binding"/>
    <property type="evidence" value="ECO:0007669"/>
    <property type="project" value="TreeGrafter"/>
</dbReference>
<dbReference type="Gene3D" id="2.120.10.80">
    <property type="entry name" value="Kelch-type beta propeller"/>
    <property type="match status" value="1"/>
</dbReference>
<organism evidence="1 2">
    <name type="scientific">Trichobilharzia regenti</name>
    <name type="common">Nasal bird schistosome</name>
    <dbReference type="NCBI Taxonomy" id="157069"/>
    <lineage>
        <taxon>Eukaryota</taxon>
        <taxon>Metazoa</taxon>
        <taxon>Spiralia</taxon>
        <taxon>Lophotrochozoa</taxon>
        <taxon>Platyhelminthes</taxon>
        <taxon>Trematoda</taxon>
        <taxon>Digenea</taxon>
        <taxon>Strigeidida</taxon>
        <taxon>Schistosomatoidea</taxon>
        <taxon>Schistosomatidae</taxon>
        <taxon>Trichobilharzia</taxon>
    </lineage>
</organism>
<accession>A0AA85IZ78</accession>
<evidence type="ECO:0000313" key="2">
    <source>
        <dbReference type="WBParaSite" id="TREG1_130270.1"/>
    </source>
</evidence>
<sequence>MPDQCSLQWVEVNTSTDGPTLQNHAGAICQGVLYIHGGVTSNNALCKKPSSCFYKIQLYPEVGSWLDITTADSPQLSQHTCLTFKDRYLIFIGGWNGRIRIPGVHTFDTLSNSWLPPALNEPLLTGFPQGAGLSAHSAQMIRSSVDKNEFSAIIIGREGSLRIQRKAGNIYLLYGYLLDEDLPTKRMKYVYCEANSSLTASSRSYHTSTAISPTTLVTIGGCKSNSIDVLKWKKIEKGQKKEHYLNWPGSLDYPLTLCTAVTKFIEDIEQQNVKLTPLAPSNQNGWRGHCIVPGVGGLFIGTGEGYNALKNEPLNSAYLLKYSENGSKPIIYEIGTINESRAYAVCDVCRSDGTAWLHGGLGPQGRTMNTLMKLIRMN</sequence>
<evidence type="ECO:0000313" key="1">
    <source>
        <dbReference type="Proteomes" id="UP000050795"/>
    </source>
</evidence>
<dbReference type="Proteomes" id="UP000050795">
    <property type="component" value="Unassembled WGS sequence"/>
</dbReference>
<dbReference type="WBParaSite" id="TREG1_130270.1">
    <property type="protein sequence ID" value="TREG1_130270.1"/>
    <property type="gene ID" value="TREG1_130270"/>
</dbReference>
<dbReference type="PANTHER" id="PTHR47196">
    <property type="entry name" value="KELCH DOMAIN-CONTAINING PROTEIN 9"/>
    <property type="match status" value="1"/>
</dbReference>
<proteinExistence type="predicted"/>
<dbReference type="InterPro" id="IPR015915">
    <property type="entry name" value="Kelch-typ_b-propeller"/>
</dbReference>
<protein>
    <submittedName>
        <fullName evidence="2">Uncharacterized protein</fullName>
    </submittedName>
</protein>
<dbReference type="InterPro" id="IPR042941">
    <property type="entry name" value="KLDC9"/>
</dbReference>
<dbReference type="AlphaFoldDB" id="A0AA85IZ78"/>
<dbReference type="SUPFAM" id="SSF117281">
    <property type="entry name" value="Kelch motif"/>
    <property type="match status" value="1"/>
</dbReference>
<keyword evidence="1" id="KW-1185">Reference proteome</keyword>
<reference evidence="2" key="2">
    <citation type="submission" date="2023-11" db="UniProtKB">
        <authorList>
            <consortium name="WormBaseParasite"/>
        </authorList>
    </citation>
    <scope>IDENTIFICATION</scope>
</reference>
<dbReference type="PANTHER" id="PTHR47196:SF1">
    <property type="entry name" value="KELCH DOMAIN-CONTAINING PROTEIN 9"/>
    <property type="match status" value="1"/>
</dbReference>
<reference evidence="1" key="1">
    <citation type="submission" date="2022-06" db="EMBL/GenBank/DDBJ databases">
        <authorList>
            <person name="Berger JAMES D."/>
            <person name="Berger JAMES D."/>
        </authorList>
    </citation>
    <scope>NUCLEOTIDE SEQUENCE [LARGE SCALE GENOMIC DNA]</scope>
</reference>